<name>A0A3P1Z4T7_TANFO</name>
<evidence type="ECO:0000313" key="10">
    <source>
        <dbReference type="EMBL" id="RRD77878.1"/>
    </source>
</evidence>
<evidence type="ECO:0000256" key="2">
    <source>
        <dbReference type="ARBA" id="ARBA00023012"/>
    </source>
</evidence>
<sequence length="237" mass="27479">MKNKHQTRILLVEDEVVLSMIIKDTLEGEGFELIHASDGMKGLDCFFRQKPDIVVADVMMPHMDGFEMVKKIRQTDKTTPILFLTARSSLSDLVEGFNLGANDYLKKPFKMLELIVRIKALINKPNLMEIKEELFAIGGYFLNVQSQWLTRGENRQELSYLECEVLKRLCINMNNVVEIKDILNDLWNDDSLYNRNSLHVFIYKLRKRLSGDPRIRILNVRGLGYKLVVSERCKSLP</sequence>
<dbReference type="Pfam" id="PF00072">
    <property type="entry name" value="Response_reg"/>
    <property type="match status" value="1"/>
</dbReference>
<keyword evidence="1 6" id="KW-0597">Phosphoprotein</keyword>
<dbReference type="GO" id="GO:0000976">
    <property type="term" value="F:transcription cis-regulatory region binding"/>
    <property type="evidence" value="ECO:0007669"/>
    <property type="project" value="TreeGrafter"/>
</dbReference>
<dbReference type="InterPro" id="IPR036388">
    <property type="entry name" value="WH-like_DNA-bd_sf"/>
</dbReference>
<dbReference type="GO" id="GO:0005829">
    <property type="term" value="C:cytosol"/>
    <property type="evidence" value="ECO:0007669"/>
    <property type="project" value="TreeGrafter"/>
</dbReference>
<evidence type="ECO:0000256" key="1">
    <source>
        <dbReference type="ARBA" id="ARBA00022553"/>
    </source>
</evidence>
<keyword evidence="4 7" id="KW-0238">DNA-binding</keyword>
<evidence type="ECO:0000256" key="7">
    <source>
        <dbReference type="PROSITE-ProRule" id="PRU01091"/>
    </source>
</evidence>
<dbReference type="InterPro" id="IPR001789">
    <property type="entry name" value="Sig_transdc_resp-reg_receiver"/>
</dbReference>
<dbReference type="SUPFAM" id="SSF46894">
    <property type="entry name" value="C-terminal effector domain of the bipartite response regulators"/>
    <property type="match status" value="1"/>
</dbReference>
<dbReference type="InterPro" id="IPR039420">
    <property type="entry name" value="WalR-like"/>
</dbReference>
<evidence type="ECO:0000256" key="4">
    <source>
        <dbReference type="ARBA" id="ARBA00023125"/>
    </source>
</evidence>
<feature type="DNA-binding region" description="OmpR/PhoB-type" evidence="7">
    <location>
        <begin position="132"/>
        <end position="229"/>
    </location>
</feature>
<accession>A0A3P1Z4T7</accession>
<organism evidence="10 11">
    <name type="scientific">Tannerella forsythia</name>
    <name type="common">Bacteroides forsythus</name>
    <dbReference type="NCBI Taxonomy" id="28112"/>
    <lineage>
        <taxon>Bacteria</taxon>
        <taxon>Pseudomonadati</taxon>
        <taxon>Bacteroidota</taxon>
        <taxon>Bacteroidia</taxon>
        <taxon>Bacteroidales</taxon>
        <taxon>Tannerellaceae</taxon>
        <taxon>Tannerella</taxon>
    </lineage>
</organism>
<feature type="domain" description="OmpR/PhoB-type" evidence="9">
    <location>
        <begin position="132"/>
        <end position="229"/>
    </location>
</feature>
<dbReference type="PROSITE" id="PS51755">
    <property type="entry name" value="OMPR_PHOB"/>
    <property type="match status" value="1"/>
</dbReference>
<dbReference type="EMBL" id="RQYN01000006">
    <property type="protein sequence ID" value="RRD77878.1"/>
    <property type="molecule type" value="Genomic_DNA"/>
</dbReference>
<dbReference type="Proteomes" id="UP000279860">
    <property type="component" value="Unassembled WGS sequence"/>
</dbReference>
<dbReference type="PANTHER" id="PTHR48111:SF40">
    <property type="entry name" value="PHOSPHATE REGULON TRANSCRIPTIONAL REGULATORY PROTEIN PHOB"/>
    <property type="match status" value="1"/>
</dbReference>
<dbReference type="Gene3D" id="3.40.50.2300">
    <property type="match status" value="1"/>
</dbReference>
<dbReference type="CDD" id="cd00383">
    <property type="entry name" value="trans_reg_C"/>
    <property type="match status" value="1"/>
</dbReference>
<dbReference type="SMART" id="SM00862">
    <property type="entry name" value="Trans_reg_C"/>
    <property type="match status" value="1"/>
</dbReference>
<evidence type="ECO:0000256" key="3">
    <source>
        <dbReference type="ARBA" id="ARBA00023015"/>
    </source>
</evidence>
<keyword evidence="2" id="KW-0902">Two-component regulatory system</keyword>
<dbReference type="InterPro" id="IPR016032">
    <property type="entry name" value="Sig_transdc_resp-reg_C-effctor"/>
</dbReference>
<dbReference type="SMART" id="SM00448">
    <property type="entry name" value="REC"/>
    <property type="match status" value="1"/>
</dbReference>
<dbReference type="InterPro" id="IPR001867">
    <property type="entry name" value="OmpR/PhoB-type_DNA-bd"/>
</dbReference>
<keyword evidence="3" id="KW-0805">Transcription regulation</keyword>
<dbReference type="Pfam" id="PF00486">
    <property type="entry name" value="Trans_reg_C"/>
    <property type="match status" value="1"/>
</dbReference>
<feature type="domain" description="Response regulatory" evidence="8">
    <location>
        <begin position="8"/>
        <end position="122"/>
    </location>
</feature>
<dbReference type="PROSITE" id="PS50110">
    <property type="entry name" value="RESPONSE_REGULATORY"/>
    <property type="match status" value="1"/>
</dbReference>
<evidence type="ECO:0000256" key="6">
    <source>
        <dbReference type="PROSITE-ProRule" id="PRU00169"/>
    </source>
</evidence>
<gene>
    <name evidence="10" type="ORF">EII41_03190</name>
</gene>
<dbReference type="GO" id="GO:0000156">
    <property type="term" value="F:phosphorelay response regulator activity"/>
    <property type="evidence" value="ECO:0007669"/>
    <property type="project" value="TreeGrafter"/>
</dbReference>
<dbReference type="RefSeq" id="WP_124789393.1">
    <property type="nucleotide sequence ID" value="NZ_RQYN01000006.1"/>
</dbReference>
<dbReference type="SUPFAM" id="SSF52172">
    <property type="entry name" value="CheY-like"/>
    <property type="match status" value="1"/>
</dbReference>
<evidence type="ECO:0000256" key="5">
    <source>
        <dbReference type="ARBA" id="ARBA00023163"/>
    </source>
</evidence>
<dbReference type="PANTHER" id="PTHR48111">
    <property type="entry name" value="REGULATOR OF RPOS"/>
    <property type="match status" value="1"/>
</dbReference>
<dbReference type="CDD" id="cd17574">
    <property type="entry name" value="REC_OmpR"/>
    <property type="match status" value="1"/>
</dbReference>
<evidence type="ECO:0000259" key="8">
    <source>
        <dbReference type="PROSITE" id="PS50110"/>
    </source>
</evidence>
<dbReference type="GO" id="GO:0006355">
    <property type="term" value="P:regulation of DNA-templated transcription"/>
    <property type="evidence" value="ECO:0007669"/>
    <property type="project" value="InterPro"/>
</dbReference>
<dbReference type="FunFam" id="3.40.50.2300:FF:000001">
    <property type="entry name" value="DNA-binding response regulator PhoB"/>
    <property type="match status" value="1"/>
</dbReference>
<protein>
    <submittedName>
        <fullName evidence="10">DNA-binding response regulator</fullName>
    </submittedName>
</protein>
<evidence type="ECO:0000259" key="9">
    <source>
        <dbReference type="PROSITE" id="PS51755"/>
    </source>
</evidence>
<dbReference type="Gene3D" id="1.10.10.10">
    <property type="entry name" value="Winged helix-like DNA-binding domain superfamily/Winged helix DNA-binding domain"/>
    <property type="match status" value="1"/>
</dbReference>
<comment type="caution">
    <text evidence="10">The sequence shown here is derived from an EMBL/GenBank/DDBJ whole genome shotgun (WGS) entry which is preliminary data.</text>
</comment>
<evidence type="ECO:0000313" key="11">
    <source>
        <dbReference type="Proteomes" id="UP000279860"/>
    </source>
</evidence>
<reference evidence="10 11" key="1">
    <citation type="submission" date="2018-11" db="EMBL/GenBank/DDBJ databases">
        <title>Genomes From Bacteria Associated with the Canine Oral Cavity: a Test Case for Automated Genome-Based Taxonomic Assignment.</title>
        <authorList>
            <person name="Coil D.A."/>
            <person name="Jospin G."/>
            <person name="Darling A.E."/>
            <person name="Wallis C."/>
            <person name="Davis I.J."/>
            <person name="Harris S."/>
            <person name="Eisen J.A."/>
            <person name="Holcombe L.J."/>
            <person name="O'Flynn C."/>
        </authorList>
    </citation>
    <scope>NUCLEOTIDE SEQUENCE [LARGE SCALE GENOMIC DNA]</scope>
    <source>
        <strain evidence="10 11">OH1426_COT-023</strain>
    </source>
</reference>
<feature type="modified residue" description="4-aspartylphosphate" evidence="6">
    <location>
        <position position="57"/>
    </location>
</feature>
<dbReference type="InterPro" id="IPR011006">
    <property type="entry name" value="CheY-like_superfamily"/>
</dbReference>
<dbReference type="GO" id="GO:0032993">
    <property type="term" value="C:protein-DNA complex"/>
    <property type="evidence" value="ECO:0007669"/>
    <property type="project" value="TreeGrafter"/>
</dbReference>
<keyword evidence="5" id="KW-0804">Transcription</keyword>
<proteinExistence type="predicted"/>
<dbReference type="AlphaFoldDB" id="A0A3P1Z4T7"/>